<dbReference type="RefSeq" id="WP_207987063.1">
    <property type="nucleotide sequence ID" value="NZ_CP071794.1"/>
</dbReference>
<protein>
    <submittedName>
        <fullName evidence="1">Uncharacterized protein</fullName>
    </submittedName>
</protein>
<accession>A0ABX7T110</accession>
<sequence length="116" mass="12943">MPLKSDVPTLWVKKPKNVTDQLAEQMQALVGLDYQVRLLRERPWASITFSGVRCRFAIAPLWRGSPAISQSCCARLLGHSYDLHGHFVADLVSERPDDDADQTVTIEILAIDDPVA</sequence>
<organism evidence="1 2">
    <name type="scientific">Parasphingorhabdus cellanae</name>
    <dbReference type="NCBI Taxonomy" id="2806553"/>
    <lineage>
        <taxon>Bacteria</taxon>
        <taxon>Pseudomonadati</taxon>
        <taxon>Pseudomonadota</taxon>
        <taxon>Alphaproteobacteria</taxon>
        <taxon>Sphingomonadales</taxon>
        <taxon>Sphingomonadaceae</taxon>
        <taxon>Parasphingorhabdus</taxon>
    </lineage>
</organism>
<dbReference type="Proteomes" id="UP000663923">
    <property type="component" value="Chromosome"/>
</dbReference>
<proteinExistence type="predicted"/>
<dbReference type="EMBL" id="CP071794">
    <property type="protein sequence ID" value="QTD55239.1"/>
    <property type="molecule type" value="Genomic_DNA"/>
</dbReference>
<gene>
    <name evidence="1" type="ORF">J4G78_13560</name>
</gene>
<evidence type="ECO:0000313" key="1">
    <source>
        <dbReference type="EMBL" id="QTD55239.1"/>
    </source>
</evidence>
<evidence type="ECO:0000313" key="2">
    <source>
        <dbReference type="Proteomes" id="UP000663923"/>
    </source>
</evidence>
<keyword evidence="2" id="KW-1185">Reference proteome</keyword>
<reference evidence="1 2" key="1">
    <citation type="submission" date="2021-03" db="EMBL/GenBank/DDBJ databases">
        <title>Complete genome of Parasphingorhabdus_sp.JHSY0214.</title>
        <authorList>
            <person name="Yoo J.H."/>
            <person name="Bae J.W."/>
        </authorList>
    </citation>
    <scope>NUCLEOTIDE SEQUENCE [LARGE SCALE GENOMIC DNA]</scope>
    <source>
        <strain evidence="1 2">JHSY0214</strain>
    </source>
</reference>
<name>A0ABX7T110_9SPHN</name>